<protein>
    <submittedName>
        <fullName evidence="3">Uncharacterized protein</fullName>
    </submittedName>
</protein>
<keyword evidence="2" id="KW-0472">Membrane</keyword>
<sequence>MDRRDRGSRLPHGPAARLLAFALGLAVLGWALPGLPVASGDGGPVTGLIALGGWGLSLLPVHCAPWRRRTADGRGRTASPAPRRRCRNGRFRPRP</sequence>
<feature type="region of interest" description="Disordered" evidence="1">
    <location>
        <begin position="69"/>
        <end position="95"/>
    </location>
</feature>
<organism evidence="3 4">
    <name type="scientific">Streptomyces gamaensis</name>
    <dbReference type="NCBI Taxonomy" id="1763542"/>
    <lineage>
        <taxon>Bacteria</taxon>
        <taxon>Bacillati</taxon>
        <taxon>Actinomycetota</taxon>
        <taxon>Actinomycetes</taxon>
        <taxon>Kitasatosporales</taxon>
        <taxon>Streptomycetaceae</taxon>
        <taxon>Streptomyces</taxon>
    </lineage>
</organism>
<evidence type="ECO:0000256" key="2">
    <source>
        <dbReference type="SAM" id="Phobius"/>
    </source>
</evidence>
<keyword evidence="4" id="KW-1185">Reference proteome</keyword>
<gene>
    <name evidence="3" type="ORF">ACFP1Z_31650</name>
</gene>
<keyword evidence="2" id="KW-1133">Transmembrane helix</keyword>
<dbReference type="EMBL" id="JBHSPB010000033">
    <property type="protein sequence ID" value="MFC5724713.1"/>
    <property type="molecule type" value="Genomic_DNA"/>
</dbReference>
<keyword evidence="2" id="KW-0812">Transmembrane</keyword>
<evidence type="ECO:0000313" key="4">
    <source>
        <dbReference type="Proteomes" id="UP001596083"/>
    </source>
</evidence>
<evidence type="ECO:0000256" key="1">
    <source>
        <dbReference type="SAM" id="MobiDB-lite"/>
    </source>
</evidence>
<name>A0ABW0ZCM0_9ACTN</name>
<evidence type="ECO:0000313" key="3">
    <source>
        <dbReference type="EMBL" id="MFC5724713.1"/>
    </source>
</evidence>
<dbReference type="Proteomes" id="UP001596083">
    <property type="component" value="Unassembled WGS sequence"/>
</dbReference>
<feature type="transmembrane region" description="Helical" evidence="2">
    <location>
        <begin position="15"/>
        <end position="33"/>
    </location>
</feature>
<feature type="compositionally biased region" description="Basic residues" evidence="1">
    <location>
        <begin position="82"/>
        <end position="95"/>
    </location>
</feature>
<proteinExistence type="predicted"/>
<feature type="transmembrane region" description="Helical" evidence="2">
    <location>
        <begin position="45"/>
        <end position="66"/>
    </location>
</feature>
<reference evidence="4" key="1">
    <citation type="journal article" date="2019" name="Int. J. Syst. Evol. Microbiol.">
        <title>The Global Catalogue of Microorganisms (GCM) 10K type strain sequencing project: providing services to taxonomists for standard genome sequencing and annotation.</title>
        <authorList>
            <consortium name="The Broad Institute Genomics Platform"/>
            <consortium name="The Broad Institute Genome Sequencing Center for Infectious Disease"/>
            <person name="Wu L."/>
            <person name="Ma J."/>
        </authorList>
    </citation>
    <scope>NUCLEOTIDE SEQUENCE [LARGE SCALE GENOMIC DNA]</scope>
    <source>
        <strain evidence="4">CGMCC 4.7304</strain>
    </source>
</reference>
<accession>A0ABW0ZCM0</accession>
<dbReference type="RefSeq" id="WP_390321193.1">
    <property type="nucleotide sequence ID" value="NZ_JBHSPB010000033.1"/>
</dbReference>
<comment type="caution">
    <text evidence="3">The sequence shown here is derived from an EMBL/GenBank/DDBJ whole genome shotgun (WGS) entry which is preliminary data.</text>
</comment>